<evidence type="ECO:0000256" key="3">
    <source>
        <dbReference type="SAM" id="MobiDB-lite"/>
    </source>
</evidence>
<dbReference type="OrthoDB" id="2129069at2759"/>
<evidence type="ECO:0000313" key="5">
    <source>
        <dbReference type="Proteomes" id="UP000023152"/>
    </source>
</evidence>
<dbReference type="Proteomes" id="UP000023152">
    <property type="component" value="Unassembled WGS sequence"/>
</dbReference>
<dbReference type="Pfam" id="PF07047">
    <property type="entry name" value="OPA3"/>
    <property type="match status" value="1"/>
</dbReference>
<dbReference type="GO" id="GO:0005739">
    <property type="term" value="C:mitochondrion"/>
    <property type="evidence" value="ECO:0007669"/>
    <property type="project" value="TreeGrafter"/>
</dbReference>
<reference evidence="4 5" key="1">
    <citation type="journal article" date="2013" name="Curr. Biol.">
        <title>The Genome of the Foraminiferan Reticulomyxa filosa.</title>
        <authorList>
            <person name="Glockner G."/>
            <person name="Hulsmann N."/>
            <person name="Schleicher M."/>
            <person name="Noegel A.A."/>
            <person name="Eichinger L."/>
            <person name="Gallinger C."/>
            <person name="Pawlowski J."/>
            <person name="Sierra R."/>
            <person name="Euteneuer U."/>
            <person name="Pillet L."/>
            <person name="Moustafa A."/>
            <person name="Platzer M."/>
            <person name="Groth M."/>
            <person name="Szafranski K."/>
            <person name="Schliwa M."/>
        </authorList>
    </citation>
    <scope>NUCLEOTIDE SEQUENCE [LARGE SCALE GENOMIC DNA]</scope>
</reference>
<dbReference type="EMBL" id="ASPP01003856">
    <property type="protein sequence ID" value="ETO32874.1"/>
    <property type="molecule type" value="Genomic_DNA"/>
</dbReference>
<sequence>PLSCAYQTKMFLFSDTCNFKYPKSKLFVQLVKFAYNQQKSAKLSFKKERNVITLIGKITILAVRKITKRSPKYHYNFIHCSKDLFHKHQNFFLHFFLKVIEKMFIVKNIIINVLNKNKTKKTTTDQNTRKKKGRKMGKQMTKKKTNKNNRKCETSPRLRNLCVNSAQLYHRWSTWASVKLLGNVNLVQAEPLTEEKAITLGSEFISETMVWSAAAVSKKKDFLNYHFYDLGKANNICGQKFPNISNKNKIK</sequence>
<keyword evidence="2" id="KW-0175">Coiled coil</keyword>
<comment type="caution">
    <text evidence="4">The sequence shown here is derived from an EMBL/GenBank/DDBJ whole genome shotgun (WGS) entry which is preliminary data.</text>
</comment>
<dbReference type="PANTHER" id="PTHR12499:SF0">
    <property type="entry name" value="OPTIC ATROPHY 3 PROTEIN"/>
    <property type="match status" value="1"/>
</dbReference>
<gene>
    <name evidence="4" type="ORF">RFI_04242</name>
</gene>
<dbReference type="AlphaFoldDB" id="X6P489"/>
<proteinExistence type="inferred from homology"/>
<organism evidence="4 5">
    <name type="scientific">Reticulomyxa filosa</name>
    <dbReference type="NCBI Taxonomy" id="46433"/>
    <lineage>
        <taxon>Eukaryota</taxon>
        <taxon>Sar</taxon>
        <taxon>Rhizaria</taxon>
        <taxon>Retaria</taxon>
        <taxon>Foraminifera</taxon>
        <taxon>Monothalamids</taxon>
        <taxon>Reticulomyxidae</taxon>
        <taxon>Reticulomyxa</taxon>
    </lineage>
</organism>
<dbReference type="PANTHER" id="PTHR12499">
    <property type="entry name" value="OPTIC ATROPHY 3 PROTEIN OPA3"/>
    <property type="match status" value="1"/>
</dbReference>
<protein>
    <submittedName>
        <fullName evidence="4">Uncharacterized protein</fullName>
    </submittedName>
</protein>
<name>X6P489_RETFI</name>
<evidence type="ECO:0000256" key="2">
    <source>
        <dbReference type="ARBA" id="ARBA00023054"/>
    </source>
</evidence>
<feature type="region of interest" description="Disordered" evidence="3">
    <location>
        <begin position="120"/>
        <end position="152"/>
    </location>
</feature>
<evidence type="ECO:0000313" key="4">
    <source>
        <dbReference type="EMBL" id="ETO32874.1"/>
    </source>
</evidence>
<dbReference type="InterPro" id="IPR010754">
    <property type="entry name" value="OPA3-like"/>
</dbReference>
<keyword evidence="5" id="KW-1185">Reference proteome</keyword>
<accession>X6P489</accession>
<feature type="compositionally biased region" description="Basic residues" evidence="3">
    <location>
        <begin position="129"/>
        <end position="149"/>
    </location>
</feature>
<comment type="similarity">
    <text evidence="1">Belongs to the OPA3 family.</text>
</comment>
<feature type="non-terminal residue" evidence="4">
    <location>
        <position position="1"/>
    </location>
</feature>
<evidence type="ECO:0000256" key="1">
    <source>
        <dbReference type="ARBA" id="ARBA00007584"/>
    </source>
</evidence>
<dbReference type="GO" id="GO:0019216">
    <property type="term" value="P:regulation of lipid metabolic process"/>
    <property type="evidence" value="ECO:0007669"/>
    <property type="project" value="TreeGrafter"/>
</dbReference>